<name>A0ABD1WGU2_9LAMI</name>
<comment type="similarity">
    <text evidence="1">Belongs to the LOR family.</text>
</comment>
<organism evidence="2 3">
    <name type="scientific">Forsythia ovata</name>
    <dbReference type="NCBI Taxonomy" id="205694"/>
    <lineage>
        <taxon>Eukaryota</taxon>
        <taxon>Viridiplantae</taxon>
        <taxon>Streptophyta</taxon>
        <taxon>Embryophyta</taxon>
        <taxon>Tracheophyta</taxon>
        <taxon>Spermatophyta</taxon>
        <taxon>Magnoliopsida</taxon>
        <taxon>eudicotyledons</taxon>
        <taxon>Gunneridae</taxon>
        <taxon>Pentapetalae</taxon>
        <taxon>asterids</taxon>
        <taxon>lamiids</taxon>
        <taxon>Lamiales</taxon>
        <taxon>Oleaceae</taxon>
        <taxon>Forsythieae</taxon>
        <taxon>Forsythia</taxon>
    </lineage>
</organism>
<proteinExistence type="inferred from homology"/>
<dbReference type="AlphaFoldDB" id="A0ABD1WGU2"/>
<dbReference type="PANTHER" id="PTHR31087:SF120">
    <property type="entry name" value="PROTEIN LURP-ONE-RELATED 10-LIKE"/>
    <property type="match status" value="1"/>
</dbReference>
<dbReference type="InterPro" id="IPR038595">
    <property type="entry name" value="LOR_sf"/>
</dbReference>
<reference evidence="3" key="1">
    <citation type="submission" date="2024-07" db="EMBL/GenBank/DDBJ databases">
        <title>Two chromosome-level genome assemblies of Korean endemic species Abeliophyllum distichum and Forsythia ovata (Oleaceae).</title>
        <authorList>
            <person name="Jang H."/>
        </authorList>
    </citation>
    <scope>NUCLEOTIDE SEQUENCE [LARGE SCALE GENOMIC DNA]</scope>
</reference>
<evidence type="ECO:0000313" key="2">
    <source>
        <dbReference type="EMBL" id="KAL2548911.1"/>
    </source>
</evidence>
<protein>
    <submittedName>
        <fullName evidence="2">Protein LURP-one-related 15</fullName>
    </submittedName>
</protein>
<dbReference type="InterPro" id="IPR007612">
    <property type="entry name" value="LOR"/>
</dbReference>
<evidence type="ECO:0000313" key="3">
    <source>
        <dbReference type="Proteomes" id="UP001604277"/>
    </source>
</evidence>
<dbReference type="Gene3D" id="2.40.160.200">
    <property type="entry name" value="LURP1-related"/>
    <property type="match status" value="1"/>
</dbReference>
<dbReference type="SUPFAM" id="SSF54518">
    <property type="entry name" value="Tubby C-terminal domain-like"/>
    <property type="match status" value="1"/>
</dbReference>
<dbReference type="PANTHER" id="PTHR31087">
    <property type="match status" value="1"/>
</dbReference>
<dbReference type="Proteomes" id="UP001604277">
    <property type="component" value="Unassembled WGS sequence"/>
</dbReference>
<dbReference type="EMBL" id="JBFOLJ010000003">
    <property type="protein sequence ID" value="KAL2548911.1"/>
    <property type="molecule type" value="Genomic_DNA"/>
</dbReference>
<accession>A0ABD1WGU2</accession>
<evidence type="ECO:0000256" key="1">
    <source>
        <dbReference type="ARBA" id="ARBA00005437"/>
    </source>
</evidence>
<comment type="caution">
    <text evidence="2">The sequence shown here is derived from an EMBL/GenBank/DDBJ whole genome shotgun (WGS) entry which is preliminary data.</text>
</comment>
<dbReference type="Pfam" id="PF04525">
    <property type="entry name" value="LOR"/>
    <property type="match status" value="1"/>
</dbReference>
<gene>
    <name evidence="2" type="ORF">Fot_10441</name>
</gene>
<sequence length="214" mass="23782">MAEIPYYSNLAQSGPVISPHFCVSHLVHLLIDKKAFTLKSTRYLVTSADGNLMFKVEKFPFHGTLVVLDASGNPVITLRPKKLTNHSRWQVFRGESTDEKDLIFSVKRSSMFQIHSKLDVFLASNTSEEYCDFKVKGTHSDSSCDIFAGNSSTPIAQMDNKMTAGSIFLGKDKFMVIVSPNVDYAMVVSLIIILEEMATSRQQNSSSIDVSIDT</sequence>
<keyword evidence="3" id="KW-1185">Reference proteome</keyword>
<dbReference type="InterPro" id="IPR025659">
    <property type="entry name" value="Tubby-like_C"/>
</dbReference>